<dbReference type="InterPro" id="IPR025662">
    <property type="entry name" value="Sigma_54_int_dom_ATP-bd_1"/>
</dbReference>
<dbReference type="InterPro" id="IPR002197">
    <property type="entry name" value="HTH_Fis"/>
</dbReference>
<dbReference type="NCBIfam" id="TIGR00229">
    <property type="entry name" value="sensory_box"/>
    <property type="match status" value="1"/>
</dbReference>
<dbReference type="InterPro" id="IPR027417">
    <property type="entry name" value="P-loop_NTPase"/>
</dbReference>
<keyword evidence="9" id="KW-1185">Reference proteome</keyword>
<dbReference type="PROSITE" id="PS50045">
    <property type="entry name" value="SIGMA54_INTERACT_4"/>
    <property type="match status" value="1"/>
</dbReference>
<feature type="coiled-coil region" evidence="6">
    <location>
        <begin position="127"/>
        <end position="154"/>
    </location>
</feature>
<reference evidence="8 9" key="1">
    <citation type="submission" date="2021-03" db="EMBL/GenBank/DDBJ databases">
        <title>Genomic Encyclopedia of Type Strains, Phase IV (KMG-IV): sequencing the most valuable type-strain genomes for metagenomic binning, comparative biology and taxonomic classification.</title>
        <authorList>
            <person name="Goeker M."/>
        </authorList>
    </citation>
    <scope>NUCLEOTIDE SEQUENCE [LARGE SCALE GENOMIC DNA]</scope>
    <source>
        <strain evidence="8 9">DSM 6139</strain>
    </source>
</reference>
<dbReference type="InterPro" id="IPR058031">
    <property type="entry name" value="AAA_lid_NorR"/>
</dbReference>
<sequence>MATEYLDKIDEEERRQLELLKESLVMLEDILTYAYEGYVLVDKEGRIVKINYEKLLGIKEEDAVGKDVRDVLENTRMHIVVKTGEKELRDVQRLQGHDMITNRIPIIKHGKVIGAVGTVLFKDISEVKELAHQLLDLQSKINKYKGEIERIEGTRFSFNTINTVNPKMLYLKKVGEMAAESNSTVLITGESGTGKEVFAHAIHSASYRKNGPFVPINCSAIPKELLESELFGYEEGAFSGAKKKGKLGKFHIAEGGTIFLDEIGTMPLDMQVKLLRVLEAREFEPVGGNKTISLDARIIAATNENLEENVRSGKFRKDLYYRLNVVTIDIPPLRERLDDIPILAEDLLRGLEKDFKIGRKTLDDKTVTLLMNYSWPGNVRELRNVLERALTLSTNRVIFPSSLPERLQKKNKGLGLQDITPISEIVEKAETEAIINAIKKSNGNKTEAAEKLGIHRTALYKKMAKYKIEM</sequence>
<keyword evidence="4" id="KW-0238">DNA-binding</keyword>
<evidence type="ECO:0000256" key="1">
    <source>
        <dbReference type="ARBA" id="ARBA00022741"/>
    </source>
</evidence>
<evidence type="ECO:0000256" key="3">
    <source>
        <dbReference type="ARBA" id="ARBA00023015"/>
    </source>
</evidence>
<dbReference type="SUPFAM" id="SSF52540">
    <property type="entry name" value="P-loop containing nucleoside triphosphate hydrolases"/>
    <property type="match status" value="1"/>
</dbReference>
<dbReference type="PANTHER" id="PTHR32071:SF57">
    <property type="entry name" value="C4-DICARBOXYLATE TRANSPORT TRANSCRIPTIONAL REGULATORY PROTEIN DCTD"/>
    <property type="match status" value="1"/>
</dbReference>
<dbReference type="InterPro" id="IPR025944">
    <property type="entry name" value="Sigma_54_int_dom_CS"/>
</dbReference>
<dbReference type="InterPro" id="IPR025943">
    <property type="entry name" value="Sigma_54_int_dom_ATP-bd_2"/>
</dbReference>
<dbReference type="PRINTS" id="PR01590">
    <property type="entry name" value="HTHFIS"/>
</dbReference>
<dbReference type="InterPro" id="IPR002078">
    <property type="entry name" value="Sigma_54_int"/>
</dbReference>
<dbReference type="InterPro" id="IPR009057">
    <property type="entry name" value="Homeodomain-like_sf"/>
</dbReference>
<keyword evidence="1" id="KW-0547">Nucleotide-binding</keyword>
<dbReference type="PROSITE" id="PS00676">
    <property type="entry name" value="SIGMA54_INTERACT_2"/>
    <property type="match status" value="1"/>
</dbReference>
<accession>A0ABS4G338</accession>
<protein>
    <submittedName>
        <fullName evidence="8">PAS domain S-box-containing protein</fullName>
    </submittedName>
</protein>
<keyword evidence="5" id="KW-0804">Transcription</keyword>
<keyword evidence="6" id="KW-0175">Coiled coil</keyword>
<dbReference type="EMBL" id="JAGGKC010000010">
    <property type="protein sequence ID" value="MBP1918957.1"/>
    <property type="molecule type" value="Genomic_DNA"/>
</dbReference>
<dbReference type="SUPFAM" id="SSF46689">
    <property type="entry name" value="Homeodomain-like"/>
    <property type="match status" value="1"/>
</dbReference>
<dbReference type="InterPro" id="IPR035965">
    <property type="entry name" value="PAS-like_dom_sf"/>
</dbReference>
<dbReference type="SMART" id="SM00382">
    <property type="entry name" value="AAA"/>
    <property type="match status" value="1"/>
</dbReference>
<gene>
    <name evidence="8" type="ORF">J2Z34_001442</name>
</gene>
<keyword evidence="3" id="KW-0805">Transcription regulation</keyword>
<dbReference type="PROSITE" id="PS00688">
    <property type="entry name" value="SIGMA54_INTERACT_3"/>
    <property type="match status" value="1"/>
</dbReference>
<evidence type="ECO:0000313" key="9">
    <source>
        <dbReference type="Proteomes" id="UP001519271"/>
    </source>
</evidence>
<dbReference type="Pfam" id="PF00158">
    <property type="entry name" value="Sigma54_activat"/>
    <property type="match status" value="1"/>
</dbReference>
<dbReference type="Pfam" id="PF02954">
    <property type="entry name" value="HTH_8"/>
    <property type="match status" value="1"/>
</dbReference>
<dbReference type="SUPFAM" id="SSF55785">
    <property type="entry name" value="PYP-like sensor domain (PAS domain)"/>
    <property type="match status" value="1"/>
</dbReference>
<dbReference type="InterPro" id="IPR003593">
    <property type="entry name" value="AAA+_ATPase"/>
</dbReference>
<name>A0ABS4G338_9CLOT</name>
<evidence type="ECO:0000256" key="4">
    <source>
        <dbReference type="ARBA" id="ARBA00023125"/>
    </source>
</evidence>
<feature type="domain" description="Sigma-54 factor interaction" evidence="7">
    <location>
        <begin position="161"/>
        <end position="391"/>
    </location>
</feature>
<dbReference type="Proteomes" id="UP001519271">
    <property type="component" value="Unassembled WGS sequence"/>
</dbReference>
<dbReference type="Pfam" id="PF25601">
    <property type="entry name" value="AAA_lid_14"/>
    <property type="match status" value="1"/>
</dbReference>
<evidence type="ECO:0000313" key="8">
    <source>
        <dbReference type="EMBL" id="MBP1918957.1"/>
    </source>
</evidence>
<evidence type="ECO:0000259" key="7">
    <source>
        <dbReference type="PROSITE" id="PS50045"/>
    </source>
</evidence>
<keyword evidence="2" id="KW-0067">ATP-binding</keyword>
<proteinExistence type="predicted"/>
<organism evidence="8 9">
    <name type="scientific">Youngiibacter multivorans</name>
    <dbReference type="NCBI Taxonomy" id="937251"/>
    <lineage>
        <taxon>Bacteria</taxon>
        <taxon>Bacillati</taxon>
        <taxon>Bacillota</taxon>
        <taxon>Clostridia</taxon>
        <taxon>Eubacteriales</taxon>
        <taxon>Clostridiaceae</taxon>
        <taxon>Youngiibacter</taxon>
    </lineage>
</organism>
<dbReference type="Gene3D" id="3.30.450.20">
    <property type="entry name" value="PAS domain"/>
    <property type="match status" value="1"/>
</dbReference>
<evidence type="ECO:0000256" key="6">
    <source>
        <dbReference type="SAM" id="Coils"/>
    </source>
</evidence>
<dbReference type="CDD" id="cd00009">
    <property type="entry name" value="AAA"/>
    <property type="match status" value="1"/>
</dbReference>
<evidence type="ECO:0000256" key="5">
    <source>
        <dbReference type="ARBA" id="ARBA00023163"/>
    </source>
</evidence>
<dbReference type="PROSITE" id="PS00675">
    <property type="entry name" value="SIGMA54_INTERACT_1"/>
    <property type="match status" value="1"/>
</dbReference>
<dbReference type="Gene3D" id="1.10.10.60">
    <property type="entry name" value="Homeodomain-like"/>
    <property type="match status" value="1"/>
</dbReference>
<dbReference type="Gene3D" id="3.40.50.300">
    <property type="entry name" value="P-loop containing nucleotide triphosphate hydrolases"/>
    <property type="match status" value="1"/>
</dbReference>
<dbReference type="Gene3D" id="1.10.8.60">
    <property type="match status" value="1"/>
</dbReference>
<dbReference type="PANTHER" id="PTHR32071">
    <property type="entry name" value="TRANSCRIPTIONAL REGULATORY PROTEIN"/>
    <property type="match status" value="1"/>
</dbReference>
<dbReference type="CDD" id="cd00130">
    <property type="entry name" value="PAS"/>
    <property type="match status" value="1"/>
</dbReference>
<dbReference type="RefSeq" id="WP_209459179.1">
    <property type="nucleotide sequence ID" value="NZ_JAGGKC010000010.1"/>
</dbReference>
<dbReference type="InterPro" id="IPR000014">
    <property type="entry name" value="PAS"/>
</dbReference>
<evidence type="ECO:0000256" key="2">
    <source>
        <dbReference type="ARBA" id="ARBA00022840"/>
    </source>
</evidence>
<comment type="caution">
    <text evidence="8">The sequence shown here is derived from an EMBL/GenBank/DDBJ whole genome shotgun (WGS) entry which is preliminary data.</text>
</comment>